<comment type="caution">
    <text evidence="3">The sequence shown here is derived from an EMBL/GenBank/DDBJ whole genome shotgun (WGS) entry which is preliminary data.</text>
</comment>
<gene>
    <name evidence="3" type="ORF">TGAM01_v207639</name>
</gene>
<keyword evidence="2" id="KW-1133">Transmembrane helix</keyword>
<feature type="region of interest" description="Disordered" evidence="1">
    <location>
        <begin position="375"/>
        <end position="437"/>
    </location>
</feature>
<evidence type="ECO:0000313" key="3">
    <source>
        <dbReference type="EMBL" id="PON23405.1"/>
    </source>
</evidence>
<feature type="transmembrane region" description="Helical" evidence="2">
    <location>
        <begin position="293"/>
        <end position="315"/>
    </location>
</feature>
<name>A0A2P4ZGJ0_9HYPO</name>
<feature type="transmembrane region" description="Helical" evidence="2">
    <location>
        <begin position="143"/>
        <end position="162"/>
    </location>
</feature>
<evidence type="ECO:0000256" key="1">
    <source>
        <dbReference type="SAM" id="MobiDB-lite"/>
    </source>
</evidence>
<feature type="region of interest" description="Disordered" evidence="1">
    <location>
        <begin position="638"/>
        <end position="690"/>
    </location>
</feature>
<organism evidence="3 4">
    <name type="scientific">Trichoderma gamsii</name>
    <dbReference type="NCBI Taxonomy" id="398673"/>
    <lineage>
        <taxon>Eukaryota</taxon>
        <taxon>Fungi</taxon>
        <taxon>Dikarya</taxon>
        <taxon>Ascomycota</taxon>
        <taxon>Pezizomycotina</taxon>
        <taxon>Sordariomycetes</taxon>
        <taxon>Hypocreomycetidae</taxon>
        <taxon>Hypocreales</taxon>
        <taxon>Hypocreaceae</taxon>
        <taxon>Trichoderma</taxon>
    </lineage>
</organism>
<protein>
    <submittedName>
        <fullName evidence="3">Uncharacterized protein</fullName>
    </submittedName>
</protein>
<dbReference type="AlphaFoldDB" id="A0A2P4ZGJ0"/>
<keyword evidence="2" id="KW-0812">Transmembrane</keyword>
<dbReference type="STRING" id="398673.A0A2P4ZGJ0"/>
<evidence type="ECO:0000256" key="2">
    <source>
        <dbReference type="SAM" id="Phobius"/>
    </source>
</evidence>
<feature type="transmembrane region" description="Helical" evidence="2">
    <location>
        <begin position="78"/>
        <end position="100"/>
    </location>
</feature>
<proteinExistence type="predicted"/>
<feature type="transmembrane region" description="Helical" evidence="2">
    <location>
        <begin position="223"/>
        <end position="245"/>
    </location>
</feature>
<sequence length="690" mass="73414">MPALSWAELLGDVDVSHRSILSASLASAGNATIPADDGLKVICAWPVSGQYGPGSRVLYYVLIAACVFARKAEWIKNACLAAALLFPAVAAVHGIVLAALHRDEAVDMDVYGAFQLCSIAILVAPMTVRLSETYFNTRGRNTIFLWAGLILSGLLSLSIEFYRIQSYPCHQDGQGNPISNNPSKFPYGDDTKCGLRCSVGDGPSSPMRQGSANNIYVIPAPRILTFGTATLLAAGCCVHTIVWMASMTDKVFESKWKSRLRLGFGADDTPVDEPISGTNGATKKTMTSVNGKIRLFLSVVAVPVFGGAGLAIIIVGEINFFSGPVSYQVEPLASIGQWAPIVGTGLAAIGSLYLVLAADVEAAKEGNDPHVVQECKSSHQHLEYQSRRESPGTDSSSSTDRDGQPRSSGEVDSPETPESVHFPAMRHTDTGFSTASPRALDRMSTMQTGISNDASTIGRHISGSTVQTSAADSGNRLKVAKMLISVGNALGNKAHTWVDDQDKSGKALDFPELPGEEWRNKELLRIRHAYNVPRDADGNTTPLPRSRSRAGSYRGISPRPDLSLSRSHSIVRPSPSPSRQYRASTLPGGYSHGPPNNSPPLSPAQTRGRQRMRSDTLEVPTVSHYNTLNIHCPETTTPIIAMSGGRSLPPSPSDNGDGGGGHEEPPLAMEAAVSPPVCQSQEQAGTPPPT</sequence>
<reference evidence="3 4" key="1">
    <citation type="journal article" date="2016" name="Genome Announc.">
        <title>Draft Whole-Genome Sequence of Trichoderma gamsii T6085, a Promising Biocontrol Agent of Fusarium Head Blight on Wheat.</title>
        <authorList>
            <person name="Baroncelli R."/>
            <person name="Zapparata A."/>
            <person name="Piaggeschi G."/>
            <person name="Sarrocco S."/>
            <person name="Vannacci G."/>
        </authorList>
    </citation>
    <scope>NUCLEOTIDE SEQUENCE [LARGE SCALE GENOMIC DNA]</scope>
    <source>
        <strain evidence="3 4">T6085</strain>
    </source>
</reference>
<keyword evidence="2" id="KW-0472">Membrane</keyword>
<dbReference type="GeneID" id="29985213"/>
<feature type="region of interest" description="Disordered" evidence="1">
    <location>
        <begin position="533"/>
        <end position="620"/>
    </location>
</feature>
<feature type="transmembrane region" description="Helical" evidence="2">
    <location>
        <begin position="112"/>
        <end position="131"/>
    </location>
</feature>
<dbReference type="EMBL" id="JPDN02000029">
    <property type="protein sequence ID" value="PON23405.1"/>
    <property type="molecule type" value="Genomic_DNA"/>
</dbReference>
<feature type="transmembrane region" description="Helical" evidence="2">
    <location>
        <begin position="335"/>
        <end position="356"/>
    </location>
</feature>
<dbReference type="Proteomes" id="UP000054821">
    <property type="component" value="Unassembled WGS sequence"/>
</dbReference>
<accession>A0A2P4ZGJ0</accession>
<dbReference type="RefSeq" id="XP_024405099.1">
    <property type="nucleotide sequence ID" value="XM_024550134.1"/>
</dbReference>
<feature type="compositionally biased region" description="Basic and acidic residues" evidence="1">
    <location>
        <begin position="375"/>
        <end position="391"/>
    </location>
</feature>
<keyword evidence="4" id="KW-1185">Reference proteome</keyword>
<evidence type="ECO:0000313" key="4">
    <source>
        <dbReference type="Proteomes" id="UP000054821"/>
    </source>
</evidence>